<dbReference type="EMBL" id="OBDR01000006">
    <property type="protein sequence ID" value="SNY16743.1"/>
    <property type="molecule type" value="Genomic_DNA"/>
</dbReference>
<accession>A0A285G092</accession>
<evidence type="ECO:0000313" key="6">
    <source>
        <dbReference type="EMBL" id="TCL12520.1"/>
    </source>
</evidence>
<dbReference type="OrthoDB" id="144602at2157"/>
<evidence type="ECO:0000313" key="4">
    <source>
        <dbReference type="EMBL" id="RNI12281.1"/>
    </source>
</evidence>
<dbReference type="EMBL" id="RJJF01000002">
    <property type="protein sequence ID" value="RNI12281.1"/>
    <property type="molecule type" value="Genomic_DNA"/>
</dbReference>
<reference evidence="7" key="2">
    <citation type="submission" date="2017-09" db="EMBL/GenBank/DDBJ databases">
        <authorList>
            <person name="Varghese N."/>
            <person name="Submissions S."/>
        </authorList>
    </citation>
    <scope>NUCLEOTIDE SEQUENCE [LARGE SCALE GENOMIC DNA]</scope>
    <source>
        <strain evidence="7">WG-1MB</strain>
    </source>
</reference>
<evidence type="ECO:0000259" key="2">
    <source>
        <dbReference type="Pfam" id="PF03787"/>
    </source>
</evidence>
<reference evidence="6 10" key="4">
    <citation type="submission" date="2019-03" db="EMBL/GenBank/DDBJ databases">
        <title>Subsurface microbial communities from deep shales in Ohio and West Virginia, USA.</title>
        <authorList>
            <person name="Wrighton K."/>
        </authorList>
    </citation>
    <scope>NUCLEOTIDE SEQUENCE [LARGE SCALE GENOMIC DNA]</scope>
    <source>
        <strain evidence="3 8">DSM 10369</strain>
        <strain evidence="6 10">WG1_MB</strain>
    </source>
</reference>
<evidence type="ECO:0000256" key="1">
    <source>
        <dbReference type="ARBA" id="ARBA00023118"/>
    </source>
</evidence>
<evidence type="ECO:0000313" key="9">
    <source>
        <dbReference type="Proteomes" id="UP000273978"/>
    </source>
</evidence>
<evidence type="ECO:0000313" key="10">
    <source>
        <dbReference type="Proteomes" id="UP000295404"/>
    </source>
</evidence>
<dbReference type="CDD" id="cd09726">
    <property type="entry name" value="RAMP_I_III"/>
    <property type="match status" value="1"/>
</dbReference>
<gene>
    <name evidence="3" type="ORF">B0H22_10916</name>
    <name evidence="6" type="ORF">C7960_1783</name>
    <name evidence="4" type="ORF">EDD83_01595</name>
    <name evidence="5" type="ORF">SAMN06295989_10647</name>
</gene>
<evidence type="ECO:0000313" key="3">
    <source>
        <dbReference type="EMBL" id="PQV42079.1"/>
    </source>
</evidence>
<keyword evidence="7" id="KW-1185">Reference proteome</keyword>
<proteinExistence type="predicted"/>
<reference evidence="4 9" key="3">
    <citation type="submission" date="2018-10" db="EMBL/GenBank/DDBJ databases">
        <title>Cultivation of a novel Methanohalophilus strain from Kebrit Deep of the Red Sea and a genomic comparison of members of the genus Methanohalophilus.</title>
        <authorList>
            <person name="Guan Y."/>
            <person name="Ngugi D.K."/>
            <person name="Stingl U."/>
        </authorList>
    </citation>
    <scope>NUCLEOTIDE SEQUENCE [LARGE SCALE GENOMIC DNA]</scope>
    <source>
        <strain evidence="4 9">DSM 10369</strain>
    </source>
</reference>
<evidence type="ECO:0000313" key="7">
    <source>
        <dbReference type="Proteomes" id="UP000217726"/>
    </source>
</evidence>
<protein>
    <submittedName>
        <fullName evidence="3">CRISPR/Cas system CSM-associated protein Csm3 (Group 7 of RAMP superfamily)</fullName>
    </submittedName>
    <submittedName>
        <fullName evidence="5">CRISPR/Cas system CSM-associated protein Csm3, group 7 of RAMP superfamily</fullName>
    </submittedName>
</protein>
<evidence type="ECO:0000313" key="5">
    <source>
        <dbReference type="EMBL" id="SNY16743.1"/>
    </source>
</evidence>
<sequence length="362" mass="39651">MKVLTATLKNLAPLHIGTGKKTGNFSKTLEYIPGRTIRGMVGYYLYNNNKSLFNALRINEDEDMSQTGVFFKNALPINKGKSTRACPVSFKWCKKCGHMIEPDKKECTNTVEDRPCLHEGKKYGGFITADSFETGELESVSVNTQISTKCPITRDGNTSPGPYDDIAPYNIESIVEGTEFEFQCIVEDEYVDGLKEALNESGIFGGLGGFRSRGYGTVTFSNFNATPASDMIQEKASNISQFKNAMMVTNSPMILRDGETSIIGFDENFEQYVSKSCDICATQGNFKIVSGDKGSQKLNEGIARGWSIKEGNKVSEIIPCIGMGSCAVVEGDPEVMATLEVYGIGEMINSGYGDVYFMEGHL</sequence>
<evidence type="ECO:0000313" key="8">
    <source>
        <dbReference type="Proteomes" id="UP000251060"/>
    </source>
</evidence>
<dbReference type="InterPro" id="IPR005537">
    <property type="entry name" value="RAMP_III_fam"/>
</dbReference>
<dbReference type="Proteomes" id="UP000273978">
    <property type="component" value="Unassembled WGS sequence"/>
</dbReference>
<feature type="domain" description="CRISPR type III-associated protein" evidence="2">
    <location>
        <begin position="7"/>
        <end position="218"/>
    </location>
</feature>
<keyword evidence="1" id="KW-0051">Antiviral defense</keyword>
<dbReference type="EMBL" id="SMMS01000001">
    <property type="protein sequence ID" value="TCL12520.1"/>
    <property type="molecule type" value="Genomic_DNA"/>
</dbReference>
<dbReference type="RefSeq" id="WP_096712442.1">
    <property type="nucleotide sequence ID" value="NZ_OBDR01000006.1"/>
</dbReference>
<name>A0A285G092_9EURY</name>
<dbReference type="EMBL" id="PVBU01000009">
    <property type="protein sequence ID" value="PQV42079.1"/>
    <property type="molecule type" value="Genomic_DNA"/>
</dbReference>
<dbReference type="Proteomes" id="UP000295404">
    <property type="component" value="Unassembled WGS sequence"/>
</dbReference>
<dbReference type="Proteomes" id="UP000217726">
    <property type="component" value="Unassembled WGS sequence"/>
</dbReference>
<dbReference type="Pfam" id="PF03787">
    <property type="entry name" value="RAMPs"/>
    <property type="match status" value="1"/>
</dbReference>
<reference evidence="5" key="1">
    <citation type="submission" date="2017-09" db="EMBL/GenBank/DDBJ databases">
        <authorList>
            <person name="Ehlers B."/>
            <person name="Leendertz F.H."/>
        </authorList>
    </citation>
    <scope>NUCLEOTIDE SEQUENCE [LARGE SCALE GENOMIC DNA]</scope>
    <source>
        <strain evidence="5">WG-1MB</strain>
    </source>
</reference>
<dbReference type="Proteomes" id="UP000251060">
    <property type="component" value="Unassembled WGS sequence"/>
</dbReference>
<dbReference type="GO" id="GO:0051607">
    <property type="term" value="P:defense response to virus"/>
    <property type="evidence" value="ECO:0007669"/>
    <property type="project" value="UniProtKB-KW"/>
</dbReference>
<organism evidence="5 7">
    <name type="scientific">Methanohalophilus euhalobius</name>
    <dbReference type="NCBI Taxonomy" id="51203"/>
    <lineage>
        <taxon>Archaea</taxon>
        <taxon>Methanobacteriati</taxon>
        <taxon>Methanobacteriota</taxon>
        <taxon>Stenosarchaea group</taxon>
        <taxon>Methanomicrobia</taxon>
        <taxon>Methanosarcinales</taxon>
        <taxon>Methanosarcinaceae</taxon>
        <taxon>Methanohalophilus</taxon>
    </lineage>
</organism>
<dbReference type="AlphaFoldDB" id="A0A285G092"/>